<evidence type="ECO:0000313" key="2">
    <source>
        <dbReference type="EMBL" id="KAK4029852.1"/>
    </source>
</evidence>
<name>A0ABR0AY79_9CRUS</name>
<gene>
    <name evidence="2" type="ORF">OUZ56_022811</name>
</gene>
<dbReference type="PANTHER" id="PTHR34098:SF1">
    <property type="entry name" value="F-BOX ONLY PROTEIN 47"/>
    <property type="match status" value="1"/>
</dbReference>
<dbReference type="Pfam" id="PF24467">
    <property type="entry name" value="ARM_FBXO47"/>
    <property type="match status" value="1"/>
</dbReference>
<evidence type="ECO:0000313" key="3">
    <source>
        <dbReference type="Proteomes" id="UP001234178"/>
    </source>
</evidence>
<dbReference type="Proteomes" id="UP001234178">
    <property type="component" value="Unassembled WGS sequence"/>
</dbReference>
<dbReference type="InterPro" id="IPR038946">
    <property type="entry name" value="FBXO47"/>
</dbReference>
<dbReference type="InterPro" id="IPR036047">
    <property type="entry name" value="F-box-like_dom_sf"/>
</dbReference>
<dbReference type="SUPFAM" id="SSF81383">
    <property type="entry name" value="F-box domain"/>
    <property type="match status" value="1"/>
</dbReference>
<evidence type="ECO:0000259" key="1">
    <source>
        <dbReference type="Pfam" id="PF24467"/>
    </source>
</evidence>
<sequence length="502" mass="57251">MTDKIQPMASSTKGVKHALETAISKFTNATIKKRKVMAEMQINQYLAPGLEDSLFGKLTEEVMFHILHRLSLNDLSQMSMASKAFGKVIYAYVTEEQFAMRVARLLIKIPISSVMLLEQSQYVGRLLKRVSFLFTVDFRLKFFHQHIQKVQRLVEKESANSLPIDTLPFVGAVLQSFIAGWDEGECLKVFTFMSDCLFLYRSISRFVCDAPGTDLDNELFLRRNLRYLFLDRCVTDYDRAIWIGFISNQIGTAQLAKVLLLLYCPINTHGQIDWSFAFNVRAFQQHTNVFFKLAKTIGILQLIPNWSPSLSLEVLVYISNVPNCWLLRSFSSVLLPLSSIDMNLVVKYFEILYKSGRASTASLLMALALMISPQFIGHNFRNEIVVDRSCVHQLISNIINAPRLTPERYVVVKKLWGAVLTLADDFAETAVQDEVHGGNNNDTIDDFHDLMDAWKDLSIILIYASCTKGTPRSKEDEPRAIHYHKKQLCVYEKTEADVVQVQ</sequence>
<dbReference type="InterPro" id="IPR056622">
    <property type="entry name" value="ARM_FBXO47"/>
</dbReference>
<organism evidence="2 3">
    <name type="scientific">Daphnia magna</name>
    <dbReference type="NCBI Taxonomy" id="35525"/>
    <lineage>
        <taxon>Eukaryota</taxon>
        <taxon>Metazoa</taxon>
        <taxon>Ecdysozoa</taxon>
        <taxon>Arthropoda</taxon>
        <taxon>Crustacea</taxon>
        <taxon>Branchiopoda</taxon>
        <taxon>Diplostraca</taxon>
        <taxon>Cladocera</taxon>
        <taxon>Anomopoda</taxon>
        <taxon>Daphniidae</taxon>
        <taxon>Daphnia</taxon>
    </lineage>
</organism>
<protein>
    <recommendedName>
        <fullName evidence="1">FBXO47 ARM repeats region domain-containing protein</fullName>
    </recommendedName>
</protein>
<comment type="caution">
    <text evidence="2">The sequence shown here is derived from an EMBL/GenBank/DDBJ whole genome shotgun (WGS) entry which is preliminary data.</text>
</comment>
<keyword evidence="3" id="KW-1185">Reference proteome</keyword>
<dbReference type="EMBL" id="JAOYFB010000039">
    <property type="protein sequence ID" value="KAK4029852.1"/>
    <property type="molecule type" value="Genomic_DNA"/>
</dbReference>
<accession>A0ABR0AY79</accession>
<dbReference type="PANTHER" id="PTHR34098">
    <property type="entry name" value="F-BOX ONLY PROTEIN 47"/>
    <property type="match status" value="1"/>
</dbReference>
<proteinExistence type="predicted"/>
<feature type="domain" description="FBXO47 ARM repeats region" evidence="1">
    <location>
        <begin position="201"/>
        <end position="339"/>
    </location>
</feature>
<reference evidence="2 3" key="1">
    <citation type="journal article" date="2023" name="Nucleic Acids Res.">
        <title>The hologenome of Daphnia magna reveals possible DNA methylation and microbiome-mediated evolution of the host genome.</title>
        <authorList>
            <person name="Chaturvedi A."/>
            <person name="Li X."/>
            <person name="Dhandapani V."/>
            <person name="Marshall H."/>
            <person name="Kissane S."/>
            <person name="Cuenca-Cambronero M."/>
            <person name="Asole G."/>
            <person name="Calvet F."/>
            <person name="Ruiz-Romero M."/>
            <person name="Marangio P."/>
            <person name="Guigo R."/>
            <person name="Rago D."/>
            <person name="Mirbahai L."/>
            <person name="Eastwood N."/>
            <person name="Colbourne J.K."/>
            <person name="Zhou J."/>
            <person name="Mallon E."/>
            <person name="Orsini L."/>
        </authorList>
    </citation>
    <scope>NUCLEOTIDE SEQUENCE [LARGE SCALE GENOMIC DNA]</scope>
    <source>
        <strain evidence="2">LRV0_1</strain>
    </source>
</reference>